<dbReference type="InterPro" id="IPR012337">
    <property type="entry name" value="RNaseH-like_sf"/>
</dbReference>
<accession>A0A815AXH9</accession>
<keyword evidence="3" id="KW-0863">Zinc-finger</keyword>
<dbReference type="AlphaFoldDB" id="A0A815AXH9"/>
<keyword evidence="5" id="KW-0539">Nucleus</keyword>
<dbReference type="GO" id="GO:0008270">
    <property type="term" value="F:zinc ion binding"/>
    <property type="evidence" value="ECO:0007669"/>
    <property type="project" value="UniProtKB-KW"/>
</dbReference>
<name>A0A815AXH9_9BILA</name>
<feature type="region of interest" description="Disordered" evidence="6">
    <location>
        <begin position="155"/>
        <end position="175"/>
    </location>
</feature>
<comment type="subcellular location">
    <subcellularLocation>
        <location evidence="1">Nucleus</location>
    </subcellularLocation>
</comment>
<dbReference type="Pfam" id="PF02458">
    <property type="entry name" value="Transferase"/>
    <property type="match status" value="1"/>
</dbReference>
<feature type="compositionally biased region" description="Acidic residues" evidence="6">
    <location>
        <begin position="155"/>
        <end position="170"/>
    </location>
</feature>
<evidence type="ECO:0000256" key="6">
    <source>
        <dbReference type="SAM" id="MobiDB-lite"/>
    </source>
</evidence>
<dbReference type="GO" id="GO:0005634">
    <property type="term" value="C:nucleus"/>
    <property type="evidence" value="ECO:0007669"/>
    <property type="project" value="UniProtKB-SubCell"/>
</dbReference>
<evidence type="ECO:0000313" key="8">
    <source>
        <dbReference type="Proteomes" id="UP000663870"/>
    </source>
</evidence>
<protein>
    <submittedName>
        <fullName evidence="7">Uncharacterized protein</fullName>
    </submittedName>
</protein>
<proteinExistence type="predicted"/>
<gene>
    <name evidence="7" type="ORF">JXQ802_LOCUS27596</name>
</gene>
<evidence type="ECO:0000256" key="3">
    <source>
        <dbReference type="ARBA" id="ARBA00022771"/>
    </source>
</evidence>
<dbReference type="PANTHER" id="PTHR46481:SF10">
    <property type="entry name" value="ZINC FINGER BED DOMAIN-CONTAINING PROTEIN 39"/>
    <property type="match status" value="1"/>
</dbReference>
<dbReference type="Proteomes" id="UP000663870">
    <property type="component" value="Unassembled WGS sequence"/>
</dbReference>
<evidence type="ECO:0000256" key="5">
    <source>
        <dbReference type="ARBA" id="ARBA00023242"/>
    </source>
</evidence>
<keyword evidence="2" id="KW-0479">Metal-binding</keyword>
<organism evidence="7 8">
    <name type="scientific">Rotaria sordida</name>
    <dbReference type="NCBI Taxonomy" id="392033"/>
    <lineage>
        <taxon>Eukaryota</taxon>
        <taxon>Metazoa</taxon>
        <taxon>Spiralia</taxon>
        <taxon>Gnathifera</taxon>
        <taxon>Rotifera</taxon>
        <taxon>Eurotatoria</taxon>
        <taxon>Bdelloidea</taxon>
        <taxon>Philodinida</taxon>
        <taxon>Philodinidae</taxon>
        <taxon>Rotaria</taxon>
    </lineage>
</organism>
<dbReference type="InterPro" id="IPR023213">
    <property type="entry name" value="CAT-like_dom_sf"/>
</dbReference>
<keyword evidence="8" id="KW-1185">Reference proteome</keyword>
<keyword evidence="4" id="KW-0862">Zinc</keyword>
<sequence>MSLPLLIVDNESFMNFMLDVDPKYKMINRRDITRSFLPIMYKKCIKKLQDICNRSKYISLPLDIWSDRRMRSYFGITLHTIIDDQYKTYVLSFERLKGKHSGDKLAAEFDRVIQMYNLKDKLVRIVTDNASNNQAAFDNLILPGFEEYFNDIDDDQSERETSDEDSDNNELYENSQLQAEEVDDDIYETTLNAPAEQEFLRLPSDLAKLAHTSTSFAERLEEQKYSIPLANRARWNSQFQTVKKVISIPSFILNSILTDLKNNNLILNTKDRKILEDFVSLFELFNEATVLTQGEFYATVSLVAPTILGILFDFEREHASSNLSLVSVCEALLSSLKARFSGLLRHFEIDVSFTFYSMSERFSDPVFLIAPLLDARFKLLWLDNLQLVIKLRVIEKIYSTFVRFFSKLNFSVSQPEGADESSVAEQDITDMMTKHVDPTTKRKCLFPYLNDTKKISFDDKSKVLKNLYPSLYELSLKYFPLESTGKNCRIQLSGLDLWITLRITRLFVYPKEINIDKLKESVSRALSIWPIMSGRYIVIDNDKHFIEMSDNPIPFCFIKNDLLDKSPFDSNMILNVIDCSYLSFIDPIDVDKLVGGSLDEPLLRLKLTHIEKSNEWIIGVSGSHIVGDGDTFLKFFNQISRFYQDIYTIEFYPIFERHLWNKDDFNQSILSRIKYVSECRSCEETQKKIFDDQKNLYQINLEFSSEQINELRCLADDGNQITNQDALIAYIISTLNRYCYPKTDQRHILHATTVINFRGVSDSIASKDFAGNGFFLLTSDDFEDSESILNIAKTIRQSINQSRDPIYLQSCLSTVDHLMRQLINDNKSSNVFFFNNDIFINSNYRYDWINLVDFGYKDQCRYYSPWTGRLYISVSRLNPFFDGNNWIRTDKNGAYLAFLIENDMKDLFINAYKNDIQQSFQYVKL</sequence>
<dbReference type="PANTHER" id="PTHR46481">
    <property type="entry name" value="ZINC FINGER BED DOMAIN-CONTAINING PROTEIN 4"/>
    <property type="match status" value="1"/>
</dbReference>
<evidence type="ECO:0000256" key="1">
    <source>
        <dbReference type="ARBA" id="ARBA00004123"/>
    </source>
</evidence>
<dbReference type="InterPro" id="IPR052035">
    <property type="entry name" value="ZnF_BED_domain_contain"/>
</dbReference>
<dbReference type="Gene3D" id="3.30.559.10">
    <property type="entry name" value="Chloramphenicol acetyltransferase-like domain"/>
    <property type="match status" value="2"/>
</dbReference>
<evidence type="ECO:0000256" key="2">
    <source>
        <dbReference type="ARBA" id="ARBA00022723"/>
    </source>
</evidence>
<dbReference type="EMBL" id="CAJNOL010001006">
    <property type="protein sequence ID" value="CAF1263313.1"/>
    <property type="molecule type" value="Genomic_DNA"/>
</dbReference>
<comment type="caution">
    <text evidence="7">The sequence shown here is derived from an EMBL/GenBank/DDBJ whole genome shotgun (WGS) entry which is preliminary data.</text>
</comment>
<evidence type="ECO:0000313" key="7">
    <source>
        <dbReference type="EMBL" id="CAF1263313.1"/>
    </source>
</evidence>
<evidence type="ECO:0000256" key="4">
    <source>
        <dbReference type="ARBA" id="ARBA00022833"/>
    </source>
</evidence>
<dbReference type="SUPFAM" id="SSF53098">
    <property type="entry name" value="Ribonuclease H-like"/>
    <property type="match status" value="1"/>
</dbReference>
<reference evidence="7" key="1">
    <citation type="submission" date="2021-02" db="EMBL/GenBank/DDBJ databases">
        <authorList>
            <person name="Nowell W R."/>
        </authorList>
    </citation>
    <scope>NUCLEOTIDE SEQUENCE</scope>
</reference>